<evidence type="ECO:0000259" key="1">
    <source>
        <dbReference type="Pfam" id="PF16640"/>
    </source>
</evidence>
<reference evidence="2 3" key="1">
    <citation type="submission" date="2019-11" db="EMBL/GenBank/DDBJ databases">
        <authorList>
            <person name="Li J."/>
        </authorList>
    </citation>
    <scope>NUCLEOTIDE SEQUENCE [LARGE SCALE GENOMIC DNA]</scope>
    <source>
        <strain evidence="2 3">MF47</strain>
    </source>
</reference>
<dbReference type="Gene3D" id="3.40.50.1820">
    <property type="entry name" value="alpha/beta hydrolase"/>
    <property type="match status" value="1"/>
</dbReference>
<dbReference type="GO" id="GO:0005975">
    <property type="term" value="P:carbohydrate metabolic process"/>
    <property type="evidence" value="ECO:0007669"/>
    <property type="project" value="UniProtKB-ARBA"/>
</dbReference>
<dbReference type="Gene3D" id="2.60.40.10">
    <property type="entry name" value="Immunoglobulins"/>
    <property type="match status" value="2"/>
</dbReference>
<dbReference type="Proteomes" id="UP000392064">
    <property type="component" value="Chromosome"/>
</dbReference>
<sequence>MPDGHPPLRSCVLLSQRRHGWRLGLTAALVTIPLVSLPSGASAADGELASGSDWSVSQAPGGYLVTVDLDKKLPMVSDAPTIEVDGRSIGIATESGDGKSLSVFTTDAGVVKADDVDAGWFSKPSTGIAARLGAAATAAPLAAQAEELDANPASTGRYEFTESVYNFGAQSVPLAGIGGIKGEMQGKIYLPKTGGARPTVLLLHGRHTSCSTGVTPATRWPCNPGQINVPSFAGYDGTARALASHGYAVVSIAANAINSNDNQLALDQGAQARGQLLLDTLSMLDKAGKGQPLSYFDAQTDKDVTLAEALADQSPLPGLTEATQPMSPADLVGRFDLTDVGMMGHSRGGEGVTSAATLNQALDKPWGIKTILPLAPVDFARMTVPNVAMNVILPYCDGDVSNQQGQHMLDDSRYAFDDDSLRSGVWAMGANHNFFNTVWTPGVYGYSVSDDWGATSTDAVCGPRSATNIRMTAQEQYDMGTAYMAGWFRLTLGGEKQFLPMFDGSGTVPAVLNGEDVRSVSTAPASARATITSFESTSSLVRPVGSATATVCASAAGRTVPQALPACTTSINTSAAPHWTPASNGGNVPATPVTKLAWTALTAGQTPSELRVGVPAKARNAAGAERLSVKIAADESVQAGTDLTLSVIDAEGATYSSKVSALNPLAVNRLPASGTSALLKKLVLQQVNVPTSALKDAGLDVSDIREVRFAAATGADETPAGAVYLSDLAFESSSVGTPAVKTETTINVRGTSVAEGDAPGTADIAVYLSDKASTPVTGYVSVLGSATGRGGITMEKVTFAPGETCKVVSSPILGDKLASSTNSTVIKTSVINTSGAVMGSKALDNLVVREDDGVTGSAVALPAAGVQGDACAELAASGTTGAVTVSDTTPAPGDQVTFTASGYRSGESVAFTVGAASLGEALADASGTVVLTAALPTDAAIGEATVTAVGSGTGFTSTGSISVLTATATTLALSPEIPGINESATLTATVTGTDTAGTVEFFDGDTSLGTADVTDGTATLEVPAGFKAGEHSFTAAFGQTASAQRSESNVVGLTLTKGKSGIAMVLASDTSVYGTGVKGSVGVANGDGGTVTVSYGSTSFDVQLGDEGTATFSLPKTLNAGTYDVEAVFNGTDKVDPSGVATAKHVVKKKATTAKTSSKSKVKKGKSFTVKTYVRGATAGTQPTGTVKVYVKKSGGKYVLTRTLKVSAAAKGVVSTKVKVTKTGTARIKSVYSGNGNYAGVTSPTKAVRITK</sequence>
<dbReference type="EMBL" id="CP045737">
    <property type="protein sequence ID" value="QGG42899.1"/>
    <property type="molecule type" value="Genomic_DNA"/>
</dbReference>
<evidence type="ECO:0000313" key="3">
    <source>
        <dbReference type="Proteomes" id="UP000392064"/>
    </source>
</evidence>
<protein>
    <recommendedName>
        <fullName evidence="1">Bacterial Ig-like domain-containing protein</fullName>
    </recommendedName>
</protein>
<dbReference type="KEGG" id="aef:GEV26_16790"/>
<dbReference type="InterPro" id="IPR032109">
    <property type="entry name" value="Big_3_5"/>
</dbReference>
<dbReference type="AlphaFoldDB" id="A0A5Q2MLY5"/>
<dbReference type="Pfam" id="PF16640">
    <property type="entry name" value="Big_3_5"/>
    <property type="match status" value="1"/>
</dbReference>
<dbReference type="InterPro" id="IPR013783">
    <property type="entry name" value="Ig-like_fold"/>
</dbReference>
<organism evidence="2 3">
    <name type="scientific">Aeromicrobium yanjiei</name>
    <dbReference type="NCBI Taxonomy" id="2662028"/>
    <lineage>
        <taxon>Bacteria</taxon>
        <taxon>Bacillati</taxon>
        <taxon>Actinomycetota</taxon>
        <taxon>Actinomycetes</taxon>
        <taxon>Propionibacteriales</taxon>
        <taxon>Nocardioidaceae</taxon>
        <taxon>Aeromicrobium</taxon>
    </lineage>
</organism>
<feature type="domain" description="Bacterial Ig-like" evidence="1">
    <location>
        <begin position="975"/>
        <end position="1054"/>
    </location>
</feature>
<name>A0A5Q2MLY5_9ACTN</name>
<dbReference type="InterPro" id="IPR029058">
    <property type="entry name" value="AB_hydrolase_fold"/>
</dbReference>
<gene>
    <name evidence="2" type="ORF">GEV26_16790</name>
</gene>
<proteinExistence type="predicted"/>
<accession>A0A5Q2MLY5</accession>
<keyword evidence="3" id="KW-1185">Reference proteome</keyword>
<evidence type="ECO:0000313" key="2">
    <source>
        <dbReference type="EMBL" id="QGG42899.1"/>
    </source>
</evidence>
<dbReference type="SUPFAM" id="SSF53474">
    <property type="entry name" value="alpha/beta-Hydrolases"/>
    <property type="match status" value="1"/>
</dbReference>